<dbReference type="AlphaFoldDB" id="A0A167M4W4"/>
<evidence type="ECO:0000259" key="1">
    <source>
        <dbReference type="PROSITE" id="PS51186"/>
    </source>
</evidence>
<dbReference type="PANTHER" id="PTHR43328">
    <property type="entry name" value="ACETYLTRANSFERASE-RELATED"/>
    <property type="match status" value="1"/>
</dbReference>
<dbReference type="PANTHER" id="PTHR43328:SF1">
    <property type="entry name" value="N-ACETYLTRANSFERASE DOMAIN-CONTAINING PROTEIN"/>
    <property type="match status" value="1"/>
</dbReference>
<feature type="domain" description="N-acetyltransferase" evidence="1">
    <location>
        <begin position="152"/>
        <end position="236"/>
    </location>
</feature>
<keyword evidence="2" id="KW-0012">Acyltransferase</keyword>
<name>A0A167M4W4_CALVF</name>
<dbReference type="Gene3D" id="3.40.630.30">
    <property type="match status" value="1"/>
</dbReference>
<dbReference type="GO" id="GO:0016747">
    <property type="term" value="F:acyltransferase activity, transferring groups other than amino-acyl groups"/>
    <property type="evidence" value="ECO:0007669"/>
    <property type="project" value="InterPro"/>
</dbReference>
<dbReference type="STRING" id="1330018.A0A167M4W4"/>
<evidence type="ECO:0000313" key="3">
    <source>
        <dbReference type="Proteomes" id="UP000076738"/>
    </source>
</evidence>
<evidence type="ECO:0000313" key="2">
    <source>
        <dbReference type="EMBL" id="KZO96337.1"/>
    </source>
</evidence>
<accession>A0A167M4W4</accession>
<dbReference type="InterPro" id="IPR000182">
    <property type="entry name" value="GNAT_dom"/>
</dbReference>
<sequence>MAFAHRQPILFDKSRNDEPYIPLPAPHDNIRMTPWRLTDVEAVPILNHPAVYPNLLGPPYPYTKEDAEDWASQQVKQFEPDRQYFTGDEGAPVKEGKLFDYAPMPVIREVQPDGSQIFLGVSDIVRSNHFGVTDKQRKEELTKENEAKPLGDPSIMWMIGDYLAPSHHGKGIMTAAIRELIRSWCLPYMHVREIEVMVIEGNLGSRRVFEKLGFKYTGVLEGVIPTQGKREKVMDEWLFRSTVE</sequence>
<dbReference type="PROSITE" id="PS51186">
    <property type="entry name" value="GNAT"/>
    <property type="match status" value="1"/>
</dbReference>
<dbReference type="Pfam" id="PF13302">
    <property type="entry name" value="Acetyltransf_3"/>
    <property type="match status" value="1"/>
</dbReference>
<dbReference type="EMBL" id="KV417284">
    <property type="protein sequence ID" value="KZO96337.1"/>
    <property type="molecule type" value="Genomic_DNA"/>
</dbReference>
<dbReference type="OrthoDB" id="630895at2759"/>
<proteinExistence type="predicted"/>
<gene>
    <name evidence="2" type="ORF">CALVIDRAFT_563833</name>
</gene>
<dbReference type="SUPFAM" id="SSF55729">
    <property type="entry name" value="Acyl-CoA N-acyltransferases (Nat)"/>
    <property type="match status" value="1"/>
</dbReference>
<keyword evidence="3" id="KW-1185">Reference proteome</keyword>
<protein>
    <submittedName>
        <fullName evidence="2">Acyl-CoA N-acyltransferase</fullName>
    </submittedName>
</protein>
<dbReference type="InterPro" id="IPR016181">
    <property type="entry name" value="Acyl_CoA_acyltransferase"/>
</dbReference>
<dbReference type="Proteomes" id="UP000076738">
    <property type="component" value="Unassembled WGS sequence"/>
</dbReference>
<keyword evidence="2" id="KW-0808">Transferase</keyword>
<reference evidence="2 3" key="1">
    <citation type="journal article" date="2016" name="Mol. Biol. Evol.">
        <title>Comparative Genomics of Early-Diverging Mushroom-Forming Fungi Provides Insights into the Origins of Lignocellulose Decay Capabilities.</title>
        <authorList>
            <person name="Nagy L.G."/>
            <person name="Riley R."/>
            <person name="Tritt A."/>
            <person name="Adam C."/>
            <person name="Daum C."/>
            <person name="Floudas D."/>
            <person name="Sun H."/>
            <person name="Yadav J.S."/>
            <person name="Pangilinan J."/>
            <person name="Larsson K.H."/>
            <person name="Matsuura K."/>
            <person name="Barry K."/>
            <person name="Labutti K."/>
            <person name="Kuo R."/>
            <person name="Ohm R.A."/>
            <person name="Bhattacharya S.S."/>
            <person name="Shirouzu T."/>
            <person name="Yoshinaga Y."/>
            <person name="Martin F.M."/>
            <person name="Grigoriev I.V."/>
            <person name="Hibbett D.S."/>
        </authorList>
    </citation>
    <scope>NUCLEOTIDE SEQUENCE [LARGE SCALE GENOMIC DNA]</scope>
    <source>
        <strain evidence="2 3">TUFC12733</strain>
    </source>
</reference>
<organism evidence="2 3">
    <name type="scientific">Calocera viscosa (strain TUFC12733)</name>
    <dbReference type="NCBI Taxonomy" id="1330018"/>
    <lineage>
        <taxon>Eukaryota</taxon>
        <taxon>Fungi</taxon>
        <taxon>Dikarya</taxon>
        <taxon>Basidiomycota</taxon>
        <taxon>Agaricomycotina</taxon>
        <taxon>Dacrymycetes</taxon>
        <taxon>Dacrymycetales</taxon>
        <taxon>Dacrymycetaceae</taxon>
        <taxon>Calocera</taxon>
    </lineage>
</organism>